<dbReference type="AlphaFoldDB" id="A0ABD5V3N4"/>
<feature type="transmembrane region" description="Helical" evidence="5">
    <location>
        <begin position="222"/>
        <end position="243"/>
    </location>
</feature>
<feature type="domain" description="NADH-Ubiquinone oxidoreductase (complex I) chain 5 N-terminal" evidence="7">
    <location>
        <begin position="74"/>
        <end position="121"/>
    </location>
</feature>
<dbReference type="InterPro" id="IPR018393">
    <property type="entry name" value="NADHpl_OxRdtase_5_subgr"/>
</dbReference>
<feature type="domain" description="NADH:quinone oxidoreductase/Mrp antiporter transmembrane" evidence="6">
    <location>
        <begin position="137"/>
        <end position="430"/>
    </location>
</feature>
<feature type="transmembrane region" description="Helical" evidence="5">
    <location>
        <begin position="391"/>
        <end position="411"/>
    </location>
</feature>
<evidence type="ECO:0000256" key="3">
    <source>
        <dbReference type="ARBA" id="ARBA00022989"/>
    </source>
</evidence>
<reference evidence="8 9" key="1">
    <citation type="journal article" date="2019" name="Int. J. Syst. Evol. Microbiol.">
        <title>The Global Catalogue of Microorganisms (GCM) 10K type strain sequencing project: providing services to taxonomists for standard genome sequencing and annotation.</title>
        <authorList>
            <consortium name="The Broad Institute Genomics Platform"/>
            <consortium name="The Broad Institute Genome Sequencing Center for Infectious Disease"/>
            <person name="Wu L."/>
            <person name="Ma J."/>
        </authorList>
    </citation>
    <scope>NUCLEOTIDE SEQUENCE [LARGE SCALE GENOMIC DNA]</scope>
    <source>
        <strain evidence="8 9">CGMCC 1.3240</strain>
    </source>
</reference>
<comment type="caution">
    <text evidence="8">The sequence shown here is derived from an EMBL/GenBank/DDBJ whole genome shotgun (WGS) entry which is preliminary data.</text>
</comment>
<keyword evidence="4 5" id="KW-0472">Membrane</keyword>
<dbReference type="PRINTS" id="PR01434">
    <property type="entry name" value="NADHDHGNASE5"/>
</dbReference>
<dbReference type="InterPro" id="IPR001750">
    <property type="entry name" value="ND/Mrp_TM"/>
</dbReference>
<dbReference type="Pfam" id="PF00662">
    <property type="entry name" value="Proton_antipo_N"/>
    <property type="match status" value="1"/>
</dbReference>
<feature type="transmembrane region" description="Helical" evidence="5">
    <location>
        <begin position="120"/>
        <end position="137"/>
    </location>
</feature>
<feature type="transmembrane region" description="Helical" evidence="5">
    <location>
        <begin position="350"/>
        <end position="370"/>
    </location>
</feature>
<feature type="transmembrane region" description="Helical" evidence="5">
    <location>
        <begin position="542"/>
        <end position="563"/>
    </location>
</feature>
<keyword evidence="2 5" id="KW-0812">Transmembrane</keyword>
<dbReference type="NCBIfam" id="NF005141">
    <property type="entry name" value="PRK06590.1"/>
    <property type="match status" value="1"/>
</dbReference>
<sequence length="666" mass="71152">MAFEYAPLIALFPLASFVIALAAGEYLPKKGAFVGMAATGGSLLLSIWAMVRVSGGEIYDETLYTWVAGVGEETISLTFGLLLDPLSTMMLVIVSLIAFLVHMFSLGYMNDEGETGLPRYYAGLGLFTFSMLAFVFADNLLMAFMFFELVGLCSFLLIGFWFREDAPPSAAKKAFLVTRFGDYFFLIGVVGILATFGTAQFAGEGAFPQLAQEAIEGGETLFGFTAETWITILGLLVLGGVIGKSAQFPLHTWLPDAMEGPTPVSALIHAATMVAAGVYLVARMFGFYALSPTALGIIAFTGGFTALFAATMGVVKDDIKQVLAYSTISQYGYMMLGLGVAGYVAATFHLMTHAFFKALLFLGAGAVIIAMHHEQDMWHMGGLKDEMPVTYYSFLAGSLALAGIIPFSGFWSKDEILYDALIVGLNEPIMLAAYAMGLLAVFFTGLYTFRMVLLTFHGEPRSDHAEHPVALGWNTKIPLAVLGVLAAVAGFVNMVPVAEVTGADITYLSNWLDSGPEELAYSTYTATAAEFAGLEAAELSPLLPGVVALAVALAGAGVGVFLYRGPEPERHTEKLGGAKDVLVANYYQDEYQVWLAEGLTQRTARAADTFDQGVIDGVVNGASSVSLLGSDRIRRVQSGVVTNYAAMITIALVVLLVAFGIYGGWF</sequence>
<evidence type="ECO:0000313" key="8">
    <source>
        <dbReference type="EMBL" id="MFC6906158.1"/>
    </source>
</evidence>
<feature type="transmembrane region" description="Helical" evidence="5">
    <location>
        <begin position="32"/>
        <end position="51"/>
    </location>
</feature>
<dbReference type="NCBIfam" id="TIGR01974">
    <property type="entry name" value="NDH_I_L"/>
    <property type="match status" value="1"/>
</dbReference>
<dbReference type="PANTHER" id="PTHR42829">
    <property type="entry name" value="NADH-UBIQUINONE OXIDOREDUCTASE CHAIN 5"/>
    <property type="match status" value="1"/>
</dbReference>
<feature type="transmembrane region" description="Helical" evidence="5">
    <location>
        <begin position="143"/>
        <end position="162"/>
    </location>
</feature>
<keyword evidence="9" id="KW-1185">Reference proteome</keyword>
<dbReference type="PRINTS" id="PR01435">
    <property type="entry name" value="NPOXDRDTASE5"/>
</dbReference>
<dbReference type="Gene3D" id="1.20.5.2700">
    <property type="match status" value="1"/>
</dbReference>
<dbReference type="Proteomes" id="UP001596312">
    <property type="component" value="Unassembled WGS sequence"/>
</dbReference>
<evidence type="ECO:0000256" key="5">
    <source>
        <dbReference type="SAM" id="Phobius"/>
    </source>
</evidence>
<dbReference type="GO" id="GO:0016020">
    <property type="term" value="C:membrane"/>
    <property type="evidence" value="ECO:0007669"/>
    <property type="project" value="UniProtKB-SubCell"/>
</dbReference>
<gene>
    <name evidence="8" type="primary">nuoL</name>
    <name evidence="8" type="ORF">ACFQGH_13245</name>
</gene>
<dbReference type="InterPro" id="IPR001516">
    <property type="entry name" value="Proton_antipo_N"/>
</dbReference>
<accession>A0ABD5V3N4</accession>
<feature type="transmembrane region" description="Helical" evidence="5">
    <location>
        <begin position="322"/>
        <end position="344"/>
    </location>
</feature>
<evidence type="ECO:0000259" key="7">
    <source>
        <dbReference type="Pfam" id="PF00662"/>
    </source>
</evidence>
<organism evidence="8 9">
    <name type="scientific">Halalkalicoccus tibetensis</name>
    <dbReference type="NCBI Taxonomy" id="175632"/>
    <lineage>
        <taxon>Archaea</taxon>
        <taxon>Methanobacteriati</taxon>
        <taxon>Methanobacteriota</taxon>
        <taxon>Stenosarchaea group</taxon>
        <taxon>Halobacteria</taxon>
        <taxon>Halobacteriales</taxon>
        <taxon>Halococcaceae</taxon>
        <taxon>Halalkalicoccus</taxon>
    </lineage>
</organism>
<dbReference type="InterPro" id="IPR003945">
    <property type="entry name" value="NU5C-like"/>
</dbReference>
<feature type="transmembrane region" description="Helical" evidence="5">
    <location>
        <begin position="183"/>
        <end position="202"/>
    </location>
</feature>
<dbReference type="PANTHER" id="PTHR42829:SF2">
    <property type="entry name" value="NADH-UBIQUINONE OXIDOREDUCTASE CHAIN 5"/>
    <property type="match status" value="1"/>
</dbReference>
<feature type="transmembrane region" description="Helical" evidence="5">
    <location>
        <begin position="294"/>
        <end position="315"/>
    </location>
</feature>
<evidence type="ECO:0000256" key="2">
    <source>
        <dbReference type="ARBA" id="ARBA00022692"/>
    </source>
</evidence>
<evidence type="ECO:0000313" key="9">
    <source>
        <dbReference type="Proteomes" id="UP001596312"/>
    </source>
</evidence>
<evidence type="ECO:0000256" key="4">
    <source>
        <dbReference type="ARBA" id="ARBA00023136"/>
    </source>
</evidence>
<evidence type="ECO:0000259" key="6">
    <source>
        <dbReference type="Pfam" id="PF00361"/>
    </source>
</evidence>
<dbReference type="EMBL" id="JBHSXQ010000004">
    <property type="protein sequence ID" value="MFC6906158.1"/>
    <property type="molecule type" value="Genomic_DNA"/>
</dbReference>
<dbReference type="Pfam" id="PF00361">
    <property type="entry name" value="Proton_antipo_M"/>
    <property type="match status" value="1"/>
</dbReference>
<keyword evidence="3 5" id="KW-1133">Transmembrane helix</keyword>
<dbReference type="RefSeq" id="WP_340604713.1">
    <property type="nucleotide sequence ID" value="NZ_JBBMXV010000004.1"/>
</dbReference>
<feature type="transmembrane region" description="Helical" evidence="5">
    <location>
        <begin position="431"/>
        <end position="456"/>
    </location>
</feature>
<proteinExistence type="predicted"/>
<feature type="transmembrane region" description="Helical" evidence="5">
    <location>
        <begin position="644"/>
        <end position="665"/>
    </location>
</feature>
<protein>
    <submittedName>
        <fullName evidence="8">NADH-quinone oxidoreductase subunit L</fullName>
    </submittedName>
</protein>
<feature type="transmembrane region" description="Helical" evidence="5">
    <location>
        <begin position="477"/>
        <end position="498"/>
    </location>
</feature>
<feature type="transmembrane region" description="Helical" evidence="5">
    <location>
        <begin position="264"/>
        <end position="282"/>
    </location>
</feature>
<name>A0ABD5V3N4_9EURY</name>
<feature type="transmembrane region" description="Helical" evidence="5">
    <location>
        <begin position="89"/>
        <end position="108"/>
    </location>
</feature>
<comment type="subcellular location">
    <subcellularLocation>
        <location evidence="1">Membrane</location>
        <topology evidence="1">Multi-pass membrane protein</topology>
    </subcellularLocation>
</comment>
<evidence type="ECO:0000256" key="1">
    <source>
        <dbReference type="ARBA" id="ARBA00004141"/>
    </source>
</evidence>